<protein>
    <submittedName>
        <fullName evidence="1">Uncharacterized protein</fullName>
    </submittedName>
</protein>
<evidence type="ECO:0000313" key="2">
    <source>
        <dbReference type="Proteomes" id="UP000054495"/>
    </source>
</evidence>
<evidence type="ECO:0000313" key="1">
    <source>
        <dbReference type="EMBL" id="EPB76130.1"/>
    </source>
</evidence>
<gene>
    <name evidence="1" type="ORF">ANCCEY_04801</name>
</gene>
<dbReference type="EMBL" id="KE124875">
    <property type="protein sequence ID" value="EPB76130.1"/>
    <property type="molecule type" value="Genomic_DNA"/>
</dbReference>
<name>A0A0D6LVN8_9BILA</name>
<accession>A0A0D6LVN8</accession>
<reference evidence="1 2" key="1">
    <citation type="submission" date="2013-05" db="EMBL/GenBank/DDBJ databases">
        <title>Draft genome of the parasitic nematode Anyclostoma ceylanicum.</title>
        <authorList>
            <person name="Mitreva M."/>
        </authorList>
    </citation>
    <scope>NUCLEOTIDE SEQUENCE [LARGE SCALE GENOMIC DNA]</scope>
</reference>
<sequence length="80" mass="9094">MRKKPLNSMFSLRSIVLAVLSIAFLICVIDARIVDQYDDHMAIPVGAADYRLRGWDDYIVPHKRVPSAGDMMVRFGKRSV</sequence>
<dbReference type="Proteomes" id="UP000054495">
    <property type="component" value="Unassembled WGS sequence"/>
</dbReference>
<organism evidence="1 2">
    <name type="scientific">Ancylostoma ceylanicum</name>
    <dbReference type="NCBI Taxonomy" id="53326"/>
    <lineage>
        <taxon>Eukaryota</taxon>
        <taxon>Metazoa</taxon>
        <taxon>Ecdysozoa</taxon>
        <taxon>Nematoda</taxon>
        <taxon>Chromadorea</taxon>
        <taxon>Rhabditida</taxon>
        <taxon>Rhabditina</taxon>
        <taxon>Rhabditomorpha</taxon>
        <taxon>Strongyloidea</taxon>
        <taxon>Ancylostomatidae</taxon>
        <taxon>Ancylostomatinae</taxon>
        <taxon>Ancylostoma</taxon>
    </lineage>
</organism>
<keyword evidence="2" id="KW-1185">Reference proteome</keyword>
<proteinExistence type="predicted"/>
<dbReference type="AlphaFoldDB" id="A0A0D6LVN8"/>